<gene>
    <name evidence="1" type="ORF">MM415A01506_0002</name>
</gene>
<reference evidence="1" key="1">
    <citation type="submission" date="2020-03" db="EMBL/GenBank/DDBJ databases">
        <title>The deep terrestrial virosphere.</title>
        <authorList>
            <person name="Holmfeldt K."/>
            <person name="Nilsson E."/>
            <person name="Simone D."/>
            <person name="Lopez-Fernandez M."/>
            <person name="Wu X."/>
            <person name="de Brujin I."/>
            <person name="Lundin D."/>
            <person name="Andersson A."/>
            <person name="Bertilsson S."/>
            <person name="Dopson M."/>
        </authorList>
    </citation>
    <scope>NUCLEOTIDE SEQUENCE</scope>
    <source>
        <strain evidence="1">MM415A01506</strain>
    </source>
</reference>
<accession>A0A6M3K2A4</accession>
<dbReference type="EMBL" id="MT142226">
    <property type="protein sequence ID" value="QJA76453.1"/>
    <property type="molecule type" value="Genomic_DNA"/>
</dbReference>
<organism evidence="1">
    <name type="scientific">viral metagenome</name>
    <dbReference type="NCBI Taxonomy" id="1070528"/>
    <lineage>
        <taxon>unclassified sequences</taxon>
        <taxon>metagenomes</taxon>
        <taxon>organismal metagenomes</taxon>
    </lineage>
</organism>
<proteinExistence type="predicted"/>
<dbReference type="AlphaFoldDB" id="A0A6M3K2A4"/>
<name>A0A6M3K2A4_9ZZZZ</name>
<protein>
    <submittedName>
        <fullName evidence="1">Uncharacterized protein</fullName>
    </submittedName>
</protein>
<evidence type="ECO:0000313" key="1">
    <source>
        <dbReference type="EMBL" id="QJA76453.1"/>
    </source>
</evidence>
<sequence>MSEANVATAGDGGGGDAVEMVKWTTPDGVELDVPAAHLKGLEGIGARFSNLTKSEQAIAAREKGLARAIEAAREEAADKAFEDLDEEGLRLLAESKGLSELLAAAKADESDERQSEFDARAEIGKLRAEQAERDRTAQENAEAAEAEQAESIYAERMAEIADGLDEFKSLGNKHLQEQVYGHAWASLEEQGFPGGTEEATLASIEEAIKAGVEYAVSLQTAIIEAHAASKASGPGAPGRAAGEIQRPQEFKDMAERDAWIMKRADQLAAEADQRLATG</sequence>